<dbReference type="PANTHER" id="PTHR43685">
    <property type="entry name" value="GLYCOSYLTRANSFERASE"/>
    <property type="match status" value="1"/>
</dbReference>
<accession>A0A480A3Y5</accession>
<dbReference type="PANTHER" id="PTHR43685:SF2">
    <property type="entry name" value="GLYCOSYLTRANSFERASE 2-LIKE DOMAIN-CONTAINING PROTEIN"/>
    <property type="match status" value="1"/>
</dbReference>
<dbReference type="Gene3D" id="3.90.550.10">
    <property type="entry name" value="Spore Coat Polysaccharide Biosynthesis Protein SpsA, Chain A"/>
    <property type="match status" value="1"/>
</dbReference>
<keyword evidence="3" id="KW-1185">Reference proteome</keyword>
<dbReference type="AlphaFoldDB" id="A0A480A3Y5"/>
<sequence length="329" mass="37628">MSNTNLLISIVICTADRSASLQKTLASLNHINYNSFEVIVVDSSDDDSTLKMINLLKNNLTFSIKILTSQPKNISISRNIGIQKSSGKIIAFIDDDAIPPTDWLDKLISTYSLYGDKCAGVGGTVRDMTKAGYPLQYHQGITNLISNTIPIRSENVINYNQKQGFWFNGLMGTNSSYRKELLEKINGYDEFFEYFLDETDVCLRLIQAGYEIHYCDTVVDHYPQPSHNRYDQKHLTCWYSLAKNTTYFALKHACKKIPLPILIIRLASLLIYRCLLRIIRLKFTHRLNNGILWQYIQQAFKGVRVGWSAGIAWHYGNNEKILNKNHISL</sequence>
<dbReference type="InterPro" id="IPR050834">
    <property type="entry name" value="Glycosyltransf_2"/>
</dbReference>
<dbReference type="GO" id="GO:0016740">
    <property type="term" value="F:transferase activity"/>
    <property type="evidence" value="ECO:0007669"/>
    <property type="project" value="UniProtKB-KW"/>
</dbReference>
<dbReference type="Proteomes" id="UP000300142">
    <property type="component" value="Unassembled WGS sequence"/>
</dbReference>
<reference evidence="3" key="1">
    <citation type="submission" date="2019-02" db="EMBL/GenBank/DDBJ databases">
        <title>Draft genome sequence of Sphaerospermopsis reniformis NIES-1949.</title>
        <authorList>
            <person name="Yamaguchi H."/>
            <person name="Suzuki S."/>
            <person name="Kawachi M."/>
        </authorList>
    </citation>
    <scope>NUCLEOTIDE SEQUENCE [LARGE SCALE GENOMIC DNA]</scope>
    <source>
        <strain evidence="3">NIES-1949</strain>
    </source>
</reference>
<dbReference type="CDD" id="cd00761">
    <property type="entry name" value="Glyco_tranf_GTA_type"/>
    <property type="match status" value="1"/>
</dbReference>
<feature type="domain" description="Glycosyltransferase 2-like" evidence="1">
    <location>
        <begin position="9"/>
        <end position="185"/>
    </location>
</feature>
<dbReference type="Pfam" id="PF00535">
    <property type="entry name" value="Glycos_transf_2"/>
    <property type="match status" value="1"/>
</dbReference>
<dbReference type="SUPFAM" id="SSF53448">
    <property type="entry name" value="Nucleotide-diphospho-sugar transferases"/>
    <property type="match status" value="1"/>
</dbReference>
<protein>
    <submittedName>
        <fullName evidence="2">Family 2 glycosyl transferase</fullName>
    </submittedName>
</protein>
<dbReference type="InterPro" id="IPR001173">
    <property type="entry name" value="Glyco_trans_2-like"/>
</dbReference>
<proteinExistence type="predicted"/>
<dbReference type="RefSeq" id="WP_137668391.1">
    <property type="nucleotide sequence ID" value="NZ_BJCE01000150.1"/>
</dbReference>
<comment type="caution">
    <text evidence="2">The sequence shown here is derived from an EMBL/GenBank/DDBJ whole genome shotgun (WGS) entry which is preliminary data.</text>
</comment>
<dbReference type="EMBL" id="BJCE01000150">
    <property type="protein sequence ID" value="GCL38536.1"/>
    <property type="molecule type" value="Genomic_DNA"/>
</dbReference>
<gene>
    <name evidence="2" type="ORF">SR1949_36530</name>
</gene>
<evidence type="ECO:0000313" key="3">
    <source>
        <dbReference type="Proteomes" id="UP000300142"/>
    </source>
</evidence>
<keyword evidence="2" id="KW-0808">Transferase</keyword>
<dbReference type="InterPro" id="IPR029044">
    <property type="entry name" value="Nucleotide-diphossugar_trans"/>
</dbReference>
<evidence type="ECO:0000313" key="2">
    <source>
        <dbReference type="EMBL" id="GCL38536.1"/>
    </source>
</evidence>
<evidence type="ECO:0000259" key="1">
    <source>
        <dbReference type="Pfam" id="PF00535"/>
    </source>
</evidence>
<organism evidence="2 3">
    <name type="scientific">Sphaerospermopsis reniformis</name>
    <dbReference type="NCBI Taxonomy" id="531300"/>
    <lineage>
        <taxon>Bacteria</taxon>
        <taxon>Bacillati</taxon>
        <taxon>Cyanobacteriota</taxon>
        <taxon>Cyanophyceae</taxon>
        <taxon>Nostocales</taxon>
        <taxon>Aphanizomenonaceae</taxon>
        <taxon>Sphaerospermopsis</taxon>
    </lineage>
</organism>
<name>A0A480A3Y5_9CYAN</name>